<evidence type="ECO:0000256" key="2">
    <source>
        <dbReference type="SAM" id="Phobius"/>
    </source>
</evidence>
<keyword evidence="4" id="KW-1185">Reference proteome</keyword>
<dbReference type="RefSeq" id="WP_167470321.1">
    <property type="nucleotide sequence ID" value="NZ_BJMH01000002.1"/>
</dbReference>
<name>A0A4Y3PCF9_BREPA</name>
<evidence type="ECO:0000313" key="3">
    <source>
        <dbReference type="EMBL" id="GEB31127.1"/>
    </source>
</evidence>
<evidence type="ECO:0000256" key="1">
    <source>
        <dbReference type="SAM" id="MobiDB-lite"/>
    </source>
</evidence>
<gene>
    <name evidence="3" type="ORF">BPA01_07070</name>
</gene>
<comment type="caution">
    <text evidence="3">The sequence shown here is derived from an EMBL/GenBank/DDBJ whole genome shotgun (WGS) entry which is preliminary data.</text>
</comment>
<keyword evidence="2" id="KW-1133">Transmembrane helix</keyword>
<dbReference type="EMBL" id="BJMH01000002">
    <property type="protein sequence ID" value="GEB31127.1"/>
    <property type="molecule type" value="Genomic_DNA"/>
</dbReference>
<evidence type="ECO:0000313" key="4">
    <source>
        <dbReference type="Proteomes" id="UP000316882"/>
    </source>
</evidence>
<accession>A0A4Y3PCF9</accession>
<feature type="transmembrane region" description="Helical" evidence="2">
    <location>
        <begin position="6"/>
        <end position="22"/>
    </location>
</feature>
<sequence>MTGLIITVSAIGLIILCSYFMTKWEKVVFPGNQKNGPSDTDQQLTDKKTK</sequence>
<proteinExistence type="predicted"/>
<keyword evidence="2" id="KW-0472">Membrane</keyword>
<protein>
    <submittedName>
        <fullName evidence="3">Uncharacterized protein</fullName>
    </submittedName>
</protein>
<dbReference type="Proteomes" id="UP000316882">
    <property type="component" value="Unassembled WGS sequence"/>
</dbReference>
<keyword evidence="2" id="KW-0812">Transmembrane</keyword>
<feature type="region of interest" description="Disordered" evidence="1">
    <location>
        <begin position="31"/>
        <end position="50"/>
    </location>
</feature>
<reference evidence="3 4" key="1">
    <citation type="submission" date="2019-06" db="EMBL/GenBank/DDBJ databases">
        <title>Whole genome shotgun sequence of Brevibacillus parabrevis NBRC 12334.</title>
        <authorList>
            <person name="Hosoyama A."/>
            <person name="Uohara A."/>
            <person name="Ohji S."/>
            <person name="Ichikawa N."/>
        </authorList>
    </citation>
    <scope>NUCLEOTIDE SEQUENCE [LARGE SCALE GENOMIC DNA]</scope>
    <source>
        <strain evidence="3 4">NBRC 12334</strain>
    </source>
</reference>
<feature type="compositionally biased region" description="Polar residues" evidence="1">
    <location>
        <begin position="32"/>
        <end position="43"/>
    </location>
</feature>
<dbReference type="AlphaFoldDB" id="A0A4Y3PCF9"/>
<organism evidence="3 4">
    <name type="scientific">Brevibacillus parabrevis</name>
    <dbReference type="NCBI Taxonomy" id="54914"/>
    <lineage>
        <taxon>Bacteria</taxon>
        <taxon>Bacillati</taxon>
        <taxon>Bacillota</taxon>
        <taxon>Bacilli</taxon>
        <taxon>Bacillales</taxon>
        <taxon>Paenibacillaceae</taxon>
        <taxon>Brevibacillus</taxon>
    </lineage>
</organism>